<feature type="compositionally biased region" description="Polar residues" evidence="1">
    <location>
        <begin position="129"/>
        <end position="140"/>
    </location>
</feature>
<accession>A0A2K1KSU9</accession>
<organism evidence="2">
    <name type="scientific">Physcomitrium patens</name>
    <name type="common">Spreading-leaved earth moss</name>
    <name type="synonym">Physcomitrella patens</name>
    <dbReference type="NCBI Taxonomy" id="3218"/>
    <lineage>
        <taxon>Eukaryota</taxon>
        <taxon>Viridiplantae</taxon>
        <taxon>Streptophyta</taxon>
        <taxon>Embryophyta</taxon>
        <taxon>Bryophyta</taxon>
        <taxon>Bryophytina</taxon>
        <taxon>Bryopsida</taxon>
        <taxon>Funariidae</taxon>
        <taxon>Funariales</taxon>
        <taxon>Funariaceae</taxon>
        <taxon>Physcomitrium</taxon>
    </lineage>
</organism>
<dbReference type="GeneID" id="112280186"/>
<feature type="compositionally biased region" description="Polar residues" evidence="1">
    <location>
        <begin position="69"/>
        <end position="84"/>
    </location>
</feature>
<dbReference type="RefSeq" id="XP_073388986.1">
    <property type="nucleotide sequence ID" value="XM_073532885.1"/>
</dbReference>
<feature type="compositionally biased region" description="Low complexity" evidence="1">
    <location>
        <begin position="1"/>
        <end position="16"/>
    </location>
</feature>
<evidence type="ECO:0000313" key="4">
    <source>
        <dbReference type="Proteomes" id="UP000006727"/>
    </source>
</evidence>
<proteinExistence type="predicted"/>
<reference evidence="3" key="3">
    <citation type="submission" date="2020-12" db="UniProtKB">
        <authorList>
            <consortium name="EnsemblPlants"/>
        </authorList>
    </citation>
    <scope>IDENTIFICATION</scope>
</reference>
<dbReference type="EnsemblPlants" id="Pp3c3_890V3.1">
    <property type="protein sequence ID" value="Pp3c3_890V3.1"/>
    <property type="gene ID" value="Pp3c3_890"/>
</dbReference>
<evidence type="ECO:0000313" key="2">
    <source>
        <dbReference type="EMBL" id="PNR56839.1"/>
    </source>
</evidence>
<gene>
    <name evidence="3" type="primary">LOC112280186</name>
    <name evidence="2" type="ORF">PHYPA_003831</name>
</gene>
<dbReference type="AlphaFoldDB" id="A0A2K1KSU9"/>
<feature type="region of interest" description="Disordered" evidence="1">
    <location>
        <begin position="113"/>
        <end position="154"/>
    </location>
</feature>
<reference evidence="2 4" key="1">
    <citation type="journal article" date="2008" name="Science">
        <title>The Physcomitrella genome reveals evolutionary insights into the conquest of land by plants.</title>
        <authorList>
            <person name="Rensing S."/>
            <person name="Lang D."/>
            <person name="Zimmer A."/>
            <person name="Terry A."/>
            <person name="Salamov A."/>
            <person name="Shapiro H."/>
            <person name="Nishiyama T."/>
            <person name="Perroud P.-F."/>
            <person name="Lindquist E."/>
            <person name="Kamisugi Y."/>
            <person name="Tanahashi T."/>
            <person name="Sakakibara K."/>
            <person name="Fujita T."/>
            <person name="Oishi K."/>
            <person name="Shin-I T."/>
            <person name="Kuroki Y."/>
            <person name="Toyoda A."/>
            <person name="Suzuki Y."/>
            <person name="Hashimoto A."/>
            <person name="Yamaguchi K."/>
            <person name="Sugano A."/>
            <person name="Kohara Y."/>
            <person name="Fujiyama A."/>
            <person name="Anterola A."/>
            <person name="Aoki S."/>
            <person name="Ashton N."/>
            <person name="Barbazuk W.B."/>
            <person name="Barker E."/>
            <person name="Bennetzen J."/>
            <person name="Bezanilla M."/>
            <person name="Blankenship R."/>
            <person name="Cho S.H."/>
            <person name="Dutcher S."/>
            <person name="Estelle M."/>
            <person name="Fawcett J.A."/>
            <person name="Gundlach H."/>
            <person name="Hanada K."/>
            <person name="Heyl A."/>
            <person name="Hicks K.A."/>
            <person name="Hugh J."/>
            <person name="Lohr M."/>
            <person name="Mayer K."/>
            <person name="Melkozernov A."/>
            <person name="Murata T."/>
            <person name="Nelson D."/>
            <person name="Pils B."/>
            <person name="Prigge M."/>
            <person name="Reiss B."/>
            <person name="Renner T."/>
            <person name="Rombauts S."/>
            <person name="Rushton P."/>
            <person name="Sanderfoot A."/>
            <person name="Schween G."/>
            <person name="Shiu S.-H."/>
            <person name="Stueber K."/>
            <person name="Theodoulou F.L."/>
            <person name="Tu H."/>
            <person name="Van de Peer Y."/>
            <person name="Verrier P.J."/>
            <person name="Waters E."/>
            <person name="Wood A."/>
            <person name="Yang L."/>
            <person name="Cove D."/>
            <person name="Cuming A."/>
            <person name="Hasebe M."/>
            <person name="Lucas S."/>
            <person name="Mishler D.B."/>
            <person name="Reski R."/>
            <person name="Grigoriev I."/>
            <person name="Quatrano R.S."/>
            <person name="Boore J.L."/>
        </authorList>
    </citation>
    <scope>NUCLEOTIDE SEQUENCE [LARGE SCALE GENOMIC DNA]</scope>
    <source>
        <strain evidence="3 4">cv. Gransden 2004</strain>
    </source>
</reference>
<keyword evidence="4" id="KW-1185">Reference proteome</keyword>
<evidence type="ECO:0000256" key="1">
    <source>
        <dbReference type="SAM" id="MobiDB-lite"/>
    </source>
</evidence>
<dbReference type="Gramene" id="Pp3c3_890V3.1">
    <property type="protein sequence ID" value="Pp3c3_890V3.1"/>
    <property type="gene ID" value="Pp3c3_890"/>
</dbReference>
<name>A0A2K1KSU9_PHYPA</name>
<reference evidence="2 4" key="2">
    <citation type="journal article" date="2018" name="Plant J.">
        <title>The Physcomitrella patens chromosome-scale assembly reveals moss genome structure and evolution.</title>
        <authorList>
            <person name="Lang D."/>
            <person name="Ullrich K.K."/>
            <person name="Murat F."/>
            <person name="Fuchs J."/>
            <person name="Jenkins J."/>
            <person name="Haas F.B."/>
            <person name="Piednoel M."/>
            <person name="Gundlach H."/>
            <person name="Van Bel M."/>
            <person name="Meyberg R."/>
            <person name="Vives C."/>
            <person name="Morata J."/>
            <person name="Symeonidi A."/>
            <person name="Hiss M."/>
            <person name="Muchero W."/>
            <person name="Kamisugi Y."/>
            <person name="Saleh O."/>
            <person name="Blanc G."/>
            <person name="Decker E.L."/>
            <person name="van Gessel N."/>
            <person name="Grimwood J."/>
            <person name="Hayes R.D."/>
            <person name="Graham S.W."/>
            <person name="Gunter L.E."/>
            <person name="McDaniel S.F."/>
            <person name="Hoernstein S.N.W."/>
            <person name="Larsson A."/>
            <person name="Li F.W."/>
            <person name="Perroud P.F."/>
            <person name="Phillips J."/>
            <person name="Ranjan P."/>
            <person name="Rokshar D.S."/>
            <person name="Rothfels C.J."/>
            <person name="Schneider L."/>
            <person name="Shu S."/>
            <person name="Stevenson D.W."/>
            <person name="Thummler F."/>
            <person name="Tillich M."/>
            <person name="Villarreal Aguilar J.C."/>
            <person name="Widiez T."/>
            <person name="Wong G.K."/>
            <person name="Wymore A."/>
            <person name="Zhang Y."/>
            <person name="Zimmer A.D."/>
            <person name="Quatrano R.S."/>
            <person name="Mayer K.F.X."/>
            <person name="Goodstein D."/>
            <person name="Casacuberta J.M."/>
            <person name="Vandepoele K."/>
            <person name="Reski R."/>
            <person name="Cuming A.C."/>
            <person name="Tuskan G.A."/>
            <person name="Maumus F."/>
            <person name="Salse J."/>
            <person name="Schmutz J."/>
            <person name="Rensing S.A."/>
        </authorList>
    </citation>
    <scope>NUCLEOTIDE SEQUENCE [LARGE SCALE GENOMIC DNA]</scope>
    <source>
        <strain evidence="3 4">cv. Gransden 2004</strain>
    </source>
</reference>
<protein>
    <submittedName>
        <fullName evidence="2 3">Uncharacterized protein</fullName>
    </submittedName>
</protein>
<evidence type="ECO:0000313" key="3">
    <source>
        <dbReference type="EnsemblPlants" id="Pp3c3_890V3.1"/>
    </source>
</evidence>
<feature type="region of interest" description="Disordered" evidence="1">
    <location>
        <begin position="1"/>
        <end position="84"/>
    </location>
</feature>
<sequence length="417" mass="46251">MKKRSLSLGGRPSSLSHAAITPFPRQILPGYETAPRPIERVGPADVQYSDCGSQQESQSKHPFLPRSYNPYSSQSQRSLSQGCLTQTQNTQLRFSPNTQPQDYACDQSKNCKETSLSQPQKPPPYFAGLTSSLNRRNTLGNAGGAQTPASSTSASASLLLVGPQNNTPRPWQHCNVSEDIEKRLANLEKLREAEIAVIQKICDDYQHLKSFLEETCFENTDSRSKLSRQPNALHKLVKEEETANSSITTAIKALEETILQEVGSFQPTAQDVSKENAEASCRLITESLREELVNLKSDLKAEFHDIFHPVIPRESHHRLINQSSSLRKKSLESTPNHSPVALNSPAIVNLDGSPDSDFDSGLDFLVRTGGTHLSSISAVKSHIYPIDKHGNGLDDDIRKSVRRKILRAHRRVRCKLV</sequence>
<dbReference type="EMBL" id="ABEU02000003">
    <property type="protein sequence ID" value="PNR56839.1"/>
    <property type="molecule type" value="Genomic_DNA"/>
</dbReference>
<dbReference type="Proteomes" id="UP000006727">
    <property type="component" value="Chromosome 3"/>
</dbReference>